<dbReference type="SUPFAM" id="SSF52833">
    <property type="entry name" value="Thioredoxin-like"/>
    <property type="match status" value="1"/>
</dbReference>
<dbReference type="RefSeq" id="WP_123016365.1">
    <property type="nucleotide sequence ID" value="NZ_AP024911.1"/>
</dbReference>
<dbReference type="NCBIfam" id="TIGR02182">
    <property type="entry name" value="GRXB"/>
    <property type="match status" value="1"/>
</dbReference>
<evidence type="ECO:0000313" key="3">
    <source>
        <dbReference type="EMBL" id="MFC3023427.1"/>
    </source>
</evidence>
<feature type="domain" description="Glutaredoxin 2 C-terminal" evidence="1">
    <location>
        <begin position="86"/>
        <end position="208"/>
    </location>
</feature>
<evidence type="ECO:0000259" key="2">
    <source>
        <dbReference type="Pfam" id="PF13417"/>
    </source>
</evidence>
<dbReference type="SUPFAM" id="SSF47616">
    <property type="entry name" value="GST C-terminal domain-like"/>
    <property type="match status" value="1"/>
</dbReference>
<dbReference type="InterPro" id="IPR007494">
    <property type="entry name" value="Glutaredoxin2_C"/>
</dbReference>
<dbReference type="InterPro" id="IPR004045">
    <property type="entry name" value="Glutathione_S-Trfase_N"/>
</dbReference>
<gene>
    <name evidence="3" type="primary">grxB</name>
    <name evidence="3" type="ORF">ACFODT_06295</name>
</gene>
<dbReference type="Gene3D" id="3.40.30.10">
    <property type="entry name" value="Glutaredoxin"/>
    <property type="match status" value="1"/>
</dbReference>
<organism evidence="3 4">
    <name type="scientific">Vibrio zhugei</name>
    <dbReference type="NCBI Taxonomy" id="2479546"/>
    <lineage>
        <taxon>Bacteria</taxon>
        <taxon>Pseudomonadati</taxon>
        <taxon>Pseudomonadota</taxon>
        <taxon>Gammaproteobacteria</taxon>
        <taxon>Vibrionales</taxon>
        <taxon>Vibrionaceae</taxon>
        <taxon>Vibrio</taxon>
    </lineage>
</organism>
<dbReference type="Pfam" id="PF13417">
    <property type="entry name" value="GST_N_3"/>
    <property type="match status" value="1"/>
</dbReference>
<evidence type="ECO:0000259" key="1">
    <source>
        <dbReference type="Pfam" id="PF04399"/>
    </source>
</evidence>
<dbReference type="InterPro" id="IPR036282">
    <property type="entry name" value="Glutathione-S-Trfase_C_sf"/>
</dbReference>
<proteinExistence type="predicted"/>
<name>A0ABV7C5Z1_9VIBR</name>
<feature type="domain" description="GST N-terminal" evidence="2">
    <location>
        <begin position="3"/>
        <end position="73"/>
    </location>
</feature>
<dbReference type="NCBIfam" id="NF007702">
    <property type="entry name" value="PRK10387.1"/>
    <property type="match status" value="1"/>
</dbReference>
<sequence length="211" mass="23726">MKLYVYEHCPFCARVGFIAGMLHIPLEQVVLVYDDVTTPTELVGKKAVPILEKEDGTAMDESMDIIDYFVQLRFPNAPSLSASSEVLDWQAQAFPLLQKIGYPRWPELGLGEFLTASSRQAWLDKKQTDELNFAELKANTPEIAAQVSALIKQVEPILFPQSGVPTFIDEAIVFSLLRGWVCEPSIEWPPAVMQWLRRRSAVTGVSVLMRD</sequence>
<evidence type="ECO:0000313" key="4">
    <source>
        <dbReference type="Proteomes" id="UP001595384"/>
    </source>
</evidence>
<dbReference type="InterPro" id="IPR011901">
    <property type="entry name" value="Grx2"/>
</dbReference>
<reference evidence="4" key="1">
    <citation type="journal article" date="2019" name="Int. J. Syst. Evol. Microbiol.">
        <title>The Global Catalogue of Microorganisms (GCM) 10K type strain sequencing project: providing services to taxonomists for standard genome sequencing and annotation.</title>
        <authorList>
            <consortium name="The Broad Institute Genomics Platform"/>
            <consortium name="The Broad Institute Genome Sequencing Center for Infectious Disease"/>
            <person name="Wu L."/>
            <person name="Ma J."/>
        </authorList>
    </citation>
    <scope>NUCLEOTIDE SEQUENCE [LARGE SCALE GENOMIC DNA]</scope>
    <source>
        <strain evidence="4">KCTC 62784</strain>
    </source>
</reference>
<dbReference type="Proteomes" id="UP001595384">
    <property type="component" value="Unassembled WGS sequence"/>
</dbReference>
<comment type="caution">
    <text evidence="3">The sequence shown here is derived from an EMBL/GenBank/DDBJ whole genome shotgun (WGS) entry which is preliminary data.</text>
</comment>
<dbReference type="InterPro" id="IPR036249">
    <property type="entry name" value="Thioredoxin-like_sf"/>
</dbReference>
<accession>A0ABV7C5Z1</accession>
<dbReference type="Pfam" id="PF04399">
    <property type="entry name" value="Glutaredoxin2_C"/>
    <property type="match status" value="1"/>
</dbReference>
<dbReference type="Gene3D" id="1.20.1050.10">
    <property type="match status" value="1"/>
</dbReference>
<dbReference type="EMBL" id="JBHRSE010000039">
    <property type="protein sequence ID" value="MFC3023427.1"/>
    <property type="molecule type" value="Genomic_DNA"/>
</dbReference>
<protein>
    <submittedName>
        <fullName evidence="3">Glutaredoxin 2</fullName>
    </submittedName>
</protein>
<keyword evidence="4" id="KW-1185">Reference proteome</keyword>